<dbReference type="InterPro" id="IPR001509">
    <property type="entry name" value="Epimerase_deHydtase"/>
</dbReference>
<feature type="domain" description="NAD-dependent epimerase/dehydratase" evidence="1">
    <location>
        <begin position="4"/>
        <end position="90"/>
    </location>
</feature>
<evidence type="ECO:0000313" key="3">
    <source>
        <dbReference type="Proteomes" id="UP001500889"/>
    </source>
</evidence>
<sequence length="110" mass="11984">MKKVLVTGGTGLVGKALEAIIKKEGPTDEEWYFAGSKDADLTNLAATQSLFAKEKPTHVIHLAAMVGGLFHNMNNNLDFLRNNLLINLSLYLTHLLSLDFLCSACTNAVH</sequence>
<organism evidence="2 3">
    <name type="scientific">Drosophila madeirensis</name>
    <name type="common">Fruit fly</name>
    <dbReference type="NCBI Taxonomy" id="30013"/>
    <lineage>
        <taxon>Eukaryota</taxon>
        <taxon>Metazoa</taxon>
        <taxon>Ecdysozoa</taxon>
        <taxon>Arthropoda</taxon>
        <taxon>Hexapoda</taxon>
        <taxon>Insecta</taxon>
        <taxon>Pterygota</taxon>
        <taxon>Neoptera</taxon>
        <taxon>Endopterygota</taxon>
        <taxon>Diptera</taxon>
        <taxon>Brachycera</taxon>
        <taxon>Muscomorpha</taxon>
        <taxon>Ephydroidea</taxon>
        <taxon>Drosophilidae</taxon>
        <taxon>Drosophila</taxon>
        <taxon>Sophophora</taxon>
    </lineage>
</organism>
<accession>A0AAU9GAG1</accession>
<dbReference type="PANTHER" id="PTHR43238:SF1">
    <property type="entry name" value="GDP-L-FUCOSE SYNTHASE"/>
    <property type="match status" value="1"/>
</dbReference>
<dbReference type="EMBL" id="AP029267">
    <property type="protein sequence ID" value="BFG04602.1"/>
    <property type="molecule type" value="Genomic_DNA"/>
</dbReference>
<evidence type="ECO:0000313" key="2">
    <source>
        <dbReference type="EMBL" id="BFG04602.1"/>
    </source>
</evidence>
<dbReference type="GO" id="GO:0050577">
    <property type="term" value="F:GDP-L-fucose synthase activity"/>
    <property type="evidence" value="ECO:0007669"/>
    <property type="project" value="TreeGrafter"/>
</dbReference>
<dbReference type="Gene3D" id="3.40.50.720">
    <property type="entry name" value="NAD(P)-binding Rossmann-like Domain"/>
    <property type="match status" value="1"/>
</dbReference>
<dbReference type="InterPro" id="IPR036291">
    <property type="entry name" value="NAD(P)-bd_dom_sf"/>
</dbReference>
<dbReference type="AlphaFoldDB" id="A0AAU9GAG1"/>
<name>A0AAU9GAG1_DROMD</name>
<dbReference type="Pfam" id="PF01370">
    <property type="entry name" value="Epimerase"/>
    <property type="match status" value="1"/>
</dbReference>
<keyword evidence="3" id="KW-1185">Reference proteome</keyword>
<dbReference type="SUPFAM" id="SSF51735">
    <property type="entry name" value="NAD(P)-binding Rossmann-fold domains"/>
    <property type="match status" value="1"/>
</dbReference>
<proteinExistence type="predicted"/>
<gene>
    <name evidence="2" type="ORF">DMAD_03532</name>
</gene>
<reference evidence="2 3" key="1">
    <citation type="submission" date="2024-02" db="EMBL/GenBank/DDBJ databases">
        <title>A chromosome-level genome assembly of Drosophila madeirensis, a fruit fly species endemic to Madeira island.</title>
        <authorList>
            <person name="Tomihara K."/>
            <person name="Llopart A."/>
            <person name="Yamamoto D."/>
        </authorList>
    </citation>
    <scope>NUCLEOTIDE SEQUENCE [LARGE SCALE GENOMIC DNA]</scope>
    <source>
        <strain evidence="2 3">RF1</strain>
    </source>
</reference>
<evidence type="ECO:0000259" key="1">
    <source>
        <dbReference type="Pfam" id="PF01370"/>
    </source>
</evidence>
<dbReference type="PANTHER" id="PTHR43238">
    <property type="entry name" value="GDP-L-FUCOSE SYNTHASE"/>
    <property type="match status" value="1"/>
</dbReference>
<dbReference type="Proteomes" id="UP001500889">
    <property type="component" value="Chromosome E"/>
</dbReference>
<protein>
    <submittedName>
        <fullName evidence="2">Probable GDP-L-fucose synthase</fullName>
    </submittedName>
</protein>